<dbReference type="PANTHER" id="PTHR10253">
    <property type="entry name" value="POLYCOMB PROTEIN"/>
    <property type="match status" value="1"/>
</dbReference>
<gene>
    <name evidence="7" type="ORF">Ciccas_001369</name>
</gene>
<dbReference type="InterPro" id="IPR051243">
    <property type="entry name" value="PcG_WD-repeat"/>
</dbReference>
<dbReference type="Gene3D" id="2.130.10.10">
    <property type="entry name" value="YVTN repeat-like/Quinoprotein amine dehydrogenase"/>
    <property type="match status" value="1"/>
</dbReference>
<dbReference type="AlphaFoldDB" id="A0ABD2QNA9"/>
<accession>A0ABD2QNA9</accession>
<reference evidence="7 8" key="1">
    <citation type="submission" date="2024-11" db="EMBL/GenBank/DDBJ databases">
        <title>Adaptive evolution of stress response genes in parasites aligns with host niche diversity.</title>
        <authorList>
            <person name="Hahn C."/>
            <person name="Resl P."/>
        </authorList>
    </citation>
    <scope>NUCLEOTIDE SEQUENCE [LARGE SCALE GENOMIC DNA]</scope>
    <source>
        <strain evidence="7">EGGRZ-B1_66</strain>
        <tissue evidence="7">Body</tissue>
    </source>
</reference>
<dbReference type="SUPFAM" id="SSF50978">
    <property type="entry name" value="WD40 repeat-like"/>
    <property type="match status" value="1"/>
</dbReference>
<evidence type="ECO:0000256" key="3">
    <source>
        <dbReference type="ARBA" id="ARBA00022737"/>
    </source>
</evidence>
<keyword evidence="4" id="KW-0805">Transcription regulation</keyword>
<sequence length="435" mass="48685">MCESINFALFSLKCTIYQILTEDNESLNQNIVLLQNFSDPQGDKEEFFCCAWTRDIDDKAQKSLQSFMNIDDSNGLNESRLGSYPASRNNDIPSNQQLLAIAGKRGVIRILCPSLASCPVSLSGHGQSINEIRFHPKHPLLLFSFSKDHTIRLWNIATRVLVCIFGGAEGHRSEVLHGDVSLSGNLLLSAGMDHTIKVWRLDSPSLGKAIQESFAYRAKDNPIPYPTILQHFPEFSSREVHGNYIDCARWYGSFVISKSCENKVTFWRPGTLDQEHLGSACENEHNSKSSMVKIGRQNFVDNLWLPKVMQKVDGKPGDICGVPTEHKVSVIHQIKAPGCDLWYIRFDLDLRNRRLALGTGTGPSKIYVWDLNQLQNAFSLTPQVLNVNYSSFRNAATESGLPLTHGAIRHIRFANNGKILIGVGDNGIIVRFDIK</sequence>
<feature type="repeat" description="WD" evidence="6">
    <location>
        <begin position="168"/>
        <end position="209"/>
    </location>
</feature>
<evidence type="ECO:0000313" key="8">
    <source>
        <dbReference type="Proteomes" id="UP001626550"/>
    </source>
</evidence>
<evidence type="ECO:0000256" key="5">
    <source>
        <dbReference type="ARBA" id="ARBA00023163"/>
    </source>
</evidence>
<dbReference type="SMART" id="SM00320">
    <property type="entry name" value="WD40"/>
    <property type="match status" value="4"/>
</dbReference>
<comment type="similarity">
    <text evidence="1">Belongs to the WD repeat ESC family.</text>
</comment>
<dbReference type="InterPro" id="IPR015943">
    <property type="entry name" value="WD40/YVTN_repeat-like_dom_sf"/>
</dbReference>
<evidence type="ECO:0000313" key="7">
    <source>
        <dbReference type="EMBL" id="KAL3319941.1"/>
    </source>
</evidence>
<dbReference type="PROSITE" id="PS50294">
    <property type="entry name" value="WD_REPEATS_REGION"/>
    <property type="match status" value="2"/>
</dbReference>
<protein>
    <recommendedName>
        <fullName evidence="9">Polycomb protein EED</fullName>
    </recommendedName>
</protein>
<name>A0ABD2QNA9_9PLAT</name>
<keyword evidence="2 6" id="KW-0853">WD repeat</keyword>
<keyword evidence="5" id="KW-0804">Transcription</keyword>
<evidence type="ECO:0000256" key="2">
    <source>
        <dbReference type="ARBA" id="ARBA00022574"/>
    </source>
</evidence>
<comment type="caution">
    <text evidence="7">The sequence shown here is derived from an EMBL/GenBank/DDBJ whole genome shotgun (WGS) entry which is preliminary data.</text>
</comment>
<dbReference type="InterPro" id="IPR036322">
    <property type="entry name" value="WD40_repeat_dom_sf"/>
</dbReference>
<dbReference type="Proteomes" id="UP001626550">
    <property type="component" value="Unassembled WGS sequence"/>
</dbReference>
<evidence type="ECO:0000256" key="6">
    <source>
        <dbReference type="PROSITE-ProRule" id="PRU00221"/>
    </source>
</evidence>
<keyword evidence="8" id="KW-1185">Reference proteome</keyword>
<proteinExistence type="inferred from homology"/>
<evidence type="ECO:0008006" key="9">
    <source>
        <dbReference type="Google" id="ProtNLM"/>
    </source>
</evidence>
<evidence type="ECO:0000256" key="4">
    <source>
        <dbReference type="ARBA" id="ARBA00023015"/>
    </source>
</evidence>
<evidence type="ECO:0000256" key="1">
    <source>
        <dbReference type="ARBA" id="ARBA00008075"/>
    </source>
</evidence>
<organism evidence="7 8">
    <name type="scientific">Cichlidogyrus casuarinus</name>
    <dbReference type="NCBI Taxonomy" id="1844966"/>
    <lineage>
        <taxon>Eukaryota</taxon>
        <taxon>Metazoa</taxon>
        <taxon>Spiralia</taxon>
        <taxon>Lophotrochozoa</taxon>
        <taxon>Platyhelminthes</taxon>
        <taxon>Monogenea</taxon>
        <taxon>Monopisthocotylea</taxon>
        <taxon>Dactylogyridea</taxon>
        <taxon>Ancyrocephalidae</taxon>
        <taxon>Cichlidogyrus</taxon>
    </lineage>
</organism>
<dbReference type="EMBL" id="JBJKFK010000088">
    <property type="protein sequence ID" value="KAL3319941.1"/>
    <property type="molecule type" value="Genomic_DNA"/>
</dbReference>
<dbReference type="PROSITE" id="PS50082">
    <property type="entry name" value="WD_REPEATS_2"/>
    <property type="match status" value="2"/>
</dbReference>
<dbReference type="InterPro" id="IPR001680">
    <property type="entry name" value="WD40_rpt"/>
</dbReference>
<keyword evidence="3" id="KW-0677">Repeat</keyword>
<dbReference type="Pfam" id="PF00400">
    <property type="entry name" value="WD40"/>
    <property type="match status" value="2"/>
</dbReference>
<feature type="repeat" description="WD" evidence="6">
    <location>
        <begin position="122"/>
        <end position="158"/>
    </location>
</feature>